<dbReference type="EMBL" id="QURL01000015">
    <property type="protein sequence ID" value="RFC61794.1"/>
    <property type="molecule type" value="Genomic_DNA"/>
</dbReference>
<dbReference type="Proteomes" id="UP000264310">
    <property type="component" value="Unassembled WGS sequence"/>
</dbReference>
<dbReference type="RefSeq" id="WP_116684922.1">
    <property type="nucleotide sequence ID" value="NZ_QURL01000015.1"/>
</dbReference>
<sequence>MSPRRILVIGGGASGVILAAHLLREGDPDLKLAFIERDTTIGAGVAYGTHERDHLLNTRVGSMSAFADDPDHFWHWLTASGRAEDVGCSTPFCFVQRRVYREYLASVVSQWTEGIGDGRLKVITSECVDLAAFDGGVSATLADGHSVIADLAVLTTGHAVPRTEPGSLYSSPWLSREELAIEPEASVAIVGTGLSMIDNVALLRTQGHRGSIIAISRRGLLPRVHKQARPFKLDAADVPFGTSLTFLLRWLRRTIRWVEAEGGDWRDVVDALRPHTQGLWQALPESAKRRFLRHGRTIWEVHRHRVAPQADRSLRQALDEGQLTILPGRIGDVVLEDGRIAISLRRRGGEPARLTVDHLIDCTGILREPTSGETRLVERMIARGAARMDSLGFGIDVDRECALIGKDGMVSRRLYAAGPVTRARFSEVTAIPDIRTQCAALAKTLIARTSSLV</sequence>
<dbReference type="InterPro" id="IPR052189">
    <property type="entry name" value="L-asp_N-monooxygenase_NS-form"/>
</dbReference>
<dbReference type="AlphaFoldDB" id="A0A371WYF6"/>
<dbReference type="Pfam" id="PF13454">
    <property type="entry name" value="NAD_binding_9"/>
    <property type="match status" value="1"/>
</dbReference>
<feature type="domain" description="FAD-dependent urate hydroxylase HpyO/Asp monooxygenase CreE-like FAD/NAD(P)-binding" evidence="1">
    <location>
        <begin position="8"/>
        <end position="158"/>
    </location>
</feature>
<dbReference type="SUPFAM" id="SSF51905">
    <property type="entry name" value="FAD/NAD(P)-binding domain"/>
    <property type="match status" value="2"/>
</dbReference>
<evidence type="ECO:0000313" key="2">
    <source>
        <dbReference type="EMBL" id="RFC61794.1"/>
    </source>
</evidence>
<dbReference type="InterPro" id="IPR038732">
    <property type="entry name" value="HpyO/CreE_NAD-binding"/>
</dbReference>
<gene>
    <name evidence="2" type="ORF">DYI37_19380</name>
</gene>
<evidence type="ECO:0000313" key="3">
    <source>
        <dbReference type="Proteomes" id="UP000264310"/>
    </source>
</evidence>
<dbReference type="OrthoDB" id="101972at2"/>
<evidence type="ECO:0000259" key="1">
    <source>
        <dbReference type="Pfam" id="PF13454"/>
    </source>
</evidence>
<protein>
    <recommendedName>
        <fullName evidence="1">FAD-dependent urate hydroxylase HpyO/Asp monooxygenase CreE-like FAD/NAD(P)-binding domain-containing protein</fullName>
    </recommendedName>
</protein>
<accession>A0A371WYF6</accession>
<organism evidence="2 3">
    <name type="scientific">Fulvimarina endophytica</name>
    <dbReference type="NCBI Taxonomy" id="2293836"/>
    <lineage>
        <taxon>Bacteria</taxon>
        <taxon>Pseudomonadati</taxon>
        <taxon>Pseudomonadota</taxon>
        <taxon>Alphaproteobacteria</taxon>
        <taxon>Hyphomicrobiales</taxon>
        <taxon>Aurantimonadaceae</taxon>
        <taxon>Fulvimarina</taxon>
    </lineage>
</organism>
<comment type="caution">
    <text evidence="2">The sequence shown here is derived from an EMBL/GenBank/DDBJ whole genome shotgun (WGS) entry which is preliminary data.</text>
</comment>
<proteinExistence type="predicted"/>
<dbReference type="PANTHER" id="PTHR40254:SF1">
    <property type="entry name" value="BLR0577 PROTEIN"/>
    <property type="match status" value="1"/>
</dbReference>
<dbReference type="InterPro" id="IPR036188">
    <property type="entry name" value="FAD/NAD-bd_sf"/>
</dbReference>
<dbReference type="Gene3D" id="3.50.50.60">
    <property type="entry name" value="FAD/NAD(P)-binding domain"/>
    <property type="match status" value="1"/>
</dbReference>
<reference evidence="2 3" key="1">
    <citation type="submission" date="2018-08" db="EMBL/GenBank/DDBJ databases">
        <title>Fulvimarina sp. 85, whole genome shotgun sequence.</title>
        <authorList>
            <person name="Tuo L."/>
        </authorList>
    </citation>
    <scope>NUCLEOTIDE SEQUENCE [LARGE SCALE GENOMIC DNA]</scope>
    <source>
        <strain evidence="2 3">85</strain>
    </source>
</reference>
<keyword evidence="3" id="KW-1185">Reference proteome</keyword>
<name>A0A371WYF6_9HYPH</name>
<dbReference type="PANTHER" id="PTHR40254">
    <property type="entry name" value="BLR0577 PROTEIN"/>
    <property type="match status" value="1"/>
</dbReference>